<name>A0ABP9Q9P4_9RHOO</name>
<sequence>MGQQSHETIDAFLDSLKRAGVKISNEQELRERLVEARLWHMAFMTLAAHGQPLGIRFESDDGQSIDEDALQNLFARHSFPSSAEGNFAARLKTAH</sequence>
<comment type="caution">
    <text evidence="1">The sequence shown here is derived from an EMBL/GenBank/DDBJ whole genome shotgun (WGS) entry which is preliminary data.</text>
</comment>
<proteinExistence type="predicted"/>
<protein>
    <submittedName>
        <fullName evidence="1">Uncharacterized protein</fullName>
    </submittedName>
</protein>
<evidence type="ECO:0000313" key="1">
    <source>
        <dbReference type="EMBL" id="GAA5158622.1"/>
    </source>
</evidence>
<dbReference type="Proteomes" id="UP001500547">
    <property type="component" value="Unassembled WGS sequence"/>
</dbReference>
<evidence type="ECO:0000313" key="2">
    <source>
        <dbReference type="Proteomes" id="UP001500547"/>
    </source>
</evidence>
<keyword evidence="2" id="KW-1185">Reference proteome</keyword>
<dbReference type="EMBL" id="BAABLD010000002">
    <property type="protein sequence ID" value="GAA5158622.1"/>
    <property type="molecule type" value="Genomic_DNA"/>
</dbReference>
<dbReference type="RefSeq" id="WP_345531093.1">
    <property type="nucleotide sequence ID" value="NZ_BAABLD010000002.1"/>
</dbReference>
<organism evidence="1 2">
    <name type="scientific">Viridibacterium curvum</name>
    <dbReference type="NCBI Taxonomy" id="1101404"/>
    <lineage>
        <taxon>Bacteria</taxon>
        <taxon>Pseudomonadati</taxon>
        <taxon>Pseudomonadota</taxon>
        <taxon>Betaproteobacteria</taxon>
        <taxon>Rhodocyclales</taxon>
        <taxon>Rhodocyclaceae</taxon>
        <taxon>Viridibacterium</taxon>
    </lineage>
</organism>
<reference evidence="2" key="1">
    <citation type="journal article" date="2019" name="Int. J. Syst. Evol. Microbiol.">
        <title>The Global Catalogue of Microorganisms (GCM) 10K type strain sequencing project: providing services to taxonomists for standard genome sequencing and annotation.</title>
        <authorList>
            <consortium name="The Broad Institute Genomics Platform"/>
            <consortium name="The Broad Institute Genome Sequencing Center for Infectious Disease"/>
            <person name="Wu L."/>
            <person name="Ma J."/>
        </authorList>
    </citation>
    <scope>NUCLEOTIDE SEQUENCE [LARGE SCALE GENOMIC DNA]</scope>
    <source>
        <strain evidence="2">JCM 18715</strain>
    </source>
</reference>
<gene>
    <name evidence="1" type="ORF">GCM10025770_03360</name>
</gene>
<accession>A0ABP9Q9P4</accession>